<organism evidence="1 2">
    <name type="scientific">Tetragenococcus osmophilus</name>
    <dbReference type="NCBI Taxonomy" id="526944"/>
    <lineage>
        <taxon>Bacteria</taxon>
        <taxon>Bacillati</taxon>
        <taxon>Bacillota</taxon>
        <taxon>Bacilli</taxon>
        <taxon>Lactobacillales</taxon>
        <taxon>Enterococcaceae</taxon>
        <taxon>Tetragenococcus</taxon>
    </lineage>
</organism>
<dbReference type="AlphaFoldDB" id="A0AA38CZA1"/>
<dbReference type="Proteomes" id="UP001157039">
    <property type="component" value="Unassembled WGS sequence"/>
</dbReference>
<accession>A0AA38CZA1</accession>
<protein>
    <submittedName>
        <fullName evidence="1">Uncharacterized protein</fullName>
    </submittedName>
</protein>
<evidence type="ECO:0000313" key="1">
    <source>
        <dbReference type="EMBL" id="GMA73120.1"/>
    </source>
</evidence>
<comment type="caution">
    <text evidence="1">The sequence shown here is derived from an EMBL/GenBank/DDBJ whole genome shotgun (WGS) entry which is preliminary data.</text>
</comment>
<sequence>MLQYKDIKIKDQNLDVGLKNLLNIKDPHIFFPLKQFKKNPFIIE</sequence>
<evidence type="ECO:0000313" key="2">
    <source>
        <dbReference type="Proteomes" id="UP001157039"/>
    </source>
</evidence>
<gene>
    <name evidence="1" type="ORF">GCM10025885_21690</name>
</gene>
<name>A0AA38CZA1_9ENTE</name>
<proteinExistence type="predicted"/>
<dbReference type="EMBL" id="BSUW01000001">
    <property type="protein sequence ID" value="GMA73120.1"/>
    <property type="molecule type" value="Genomic_DNA"/>
</dbReference>
<reference evidence="1 2" key="1">
    <citation type="journal article" date="2014" name="Int. J. Syst. Evol. Microbiol.">
        <title>Complete genome sequence of Corynebacterium casei LMG S-19264T (=DSM 44701T), isolated from a smear-ripened cheese.</title>
        <authorList>
            <consortium name="US DOE Joint Genome Institute (JGI-PGF)"/>
            <person name="Walter F."/>
            <person name="Albersmeier A."/>
            <person name="Kalinowski J."/>
            <person name="Ruckert C."/>
        </authorList>
    </citation>
    <scope>NUCLEOTIDE SEQUENCE [LARGE SCALE GENOMIC DNA]</scope>
    <source>
        <strain evidence="1 2">NBRC 114545</strain>
    </source>
</reference>